<evidence type="ECO:0000259" key="1">
    <source>
        <dbReference type="PROSITE" id="PS51746"/>
    </source>
</evidence>
<dbReference type="CDD" id="cd00143">
    <property type="entry name" value="PP2Cc"/>
    <property type="match status" value="1"/>
</dbReference>
<dbReference type="InterPro" id="IPR025874">
    <property type="entry name" value="DZR"/>
</dbReference>
<evidence type="ECO:0000313" key="2">
    <source>
        <dbReference type="EMBL" id="MEG3438026.1"/>
    </source>
</evidence>
<feature type="domain" description="PPM-type phosphatase" evidence="1">
    <location>
        <begin position="371"/>
        <end position="627"/>
    </location>
</feature>
<protein>
    <submittedName>
        <fullName evidence="2">Serine/threonine phosphatase</fullName>
    </submittedName>
</protein>
<dbReference type="PANTHER" id="PTHR13832">
    <property type="entry name" value="PROTEIN PHOSPHATASE 2C"/>
    <property type="match status" value="1"/>
</dbReference>
<sequence length="638" mass="71106">MLVCPHCQFDNPNSNLFCQNCGESLTFHHCHECGEKVPFSEAICHKCGALTGFTWWAIVVGDDPEAGELSPGAPDYLDIGQRYRLEKPPASPGEEIPDRQARVFDCQPLQKSVLKVFLEDRSGLPDLGLVGAEGEEVPDWLPKAAVPYLRLKDFYPAVPEVHDTWQEGNREVILLDDRSAWPSLSETIERENPPILQLIYWFDEIAKLWKALADVGCCRSVLVNSNLRVDEDRAIGVQQLIADLPDSLPDLRDLAVLWKDFLPSDRDPLVFALRQFLERLRAGEIESVTELRLQLQELGDEEANFPEEEALALQEAIEESIEFMSDESSAAIEETEETTSPSTADLTSIIADEEDEHATDIAPTRLLTLADAGATDTGRTRRHNEDCFGINSEITRQQTNRSRNTRGRGLYIVCDGMGGHASGEVASSLAVKTLQEFFIPRADEKMPGQDVIEEGIRQANQTLYQVNQAQESYGSGRMGTTLVLTLVRDTTVAIAHVGDSRIYQINRRGLEQLTVDHEVGQRAIQEGVPAAIAYSRPDAYQLTQALGPHDNHYIKPDIRIFEVREDTLLLLCSDGLSDNELIEKNWQTHLSPLLSSSANLEEGVRELIELANQQNGHDNITAVLIRIKVQADLETRPG</sequence>
<dbReference type="GO" id="GO:0004722">
    <property type="term" value="F:protein serine/threonine phosphatase activity"/>
    <property type="evidence" value="ECO:0007669"/>
    <property type="project" value="InterPro"/>
</dbReference>
<dbReference type="InterPro" id="IPR015655">
    <property type="entry name" value="PP2C"/>
</dbReference>
<dbReference type="Gene3D" id="3.60.40.10">
    <property type="entry name" value="PPM-type phosphatase domain"/>
    <property type="match status" value="1"/>
</dbReference>
<dbReference type="Pfam" id="PF12773">
    <property type="entry name" value="DZR"/>
    <property type="match status" value="1"/>
</dbReference>
<keyword evidence="3" id="KW-1185">Reference proteome</keyword>
<dbReference type="SMART" id="SM00331">
    <property type="entry name" value="PP2C_SIG"/>
    <property type="match status" value="1"/>
</dbReference>
<evidence type="ECO:0000313" key="3">
    <source>
        <dbReference type="Proteomes" id="UP001328733"/>
    </source>
</evidence>
<gene>
    <name evidence="2" type="ORF">V0288_12935</name>
</gene>
<dbReference type="Proteomes" id="UP001328733">
    <property type="component" value="Unassembled WGS sequence"/>
</dbReference>
<comment type="caution">
    <text evidence="2">The sequence shown here is derived from an EMBL/GenBank/DDBJ whole genome shotgun (WGS) entry which is preliminary data.</text>
</comment>
<dbReference type="EMBL" id="JBAFSM010000022">
    <property type="protein sequence ID" value="MEG3438026.1"/>
    <property type="molecule type" value="Genomic_DNA"/>
</dbReference>
<dbReference type="AlphaFoldDB" id="A0AAW9QT31"/>
<reference evidence="2 3" key="1">
    <citation type="submission" date="2024-01" db="EMBL/GenBank/DDBJ databases">
        <title>Genomic insights into the taxonomy and metabolism of the cyanobacterium Pannus brasiliensis CCIBt3594.</title>
        <authorList>
            <person name="Machado M."/>
            <person name="Botero N.B."/>
            <person name="Andreote A.P.D."/>
            <person name="Feitosa A.M.T."/>
            <person name="Popin R."/>
            <person name="Sivonen K."/>
            <person name="Fiore M.F."/>
        </authorList>
    </citation>
    <scope>NUCLEOTIDE SEQUENCE [LARGE SCALE GENOMIC DNA]</scope>
    <source>
        <strain evidence="2 3">CCIBt3594</strain>
    </source>
</reference>
<dbReference type="SMART" id="SM00332">
    <property type="entry name" value="PP2Cc"/>
    <property type="match status" value="1"/>
</dbReference>
<dbReference type="RefSeq" id="WP_332865510.1">
    <property type="nucleotide sequence ID" value="NZ_JBAFSM010000022.1"/>
</dbReference>
<dbReference type="PANTHER" id="PTHR13832:SF827">
    <property type="entry name" value="PROTEIN PHOSPHATASE 1L"/>
    <property type="match status" value="1"/>
</dbReference>
<accession>A0AAW9QT31</accession>
<dbReference type="SUPFAM" id="SSF81606">
    <property type="entry name" value="PP2C-like"/>
    <property type="match status" value="1"/>
</dbReference>
<organism evidence="2 3">
    <name type="scientific">Pannus brasiliensis CCIBt3594</name>
    <dbReference type="NCBI Taxonomy" id="1427578"/>
    <lineage>
        <taxon>Bacteria</taxon>
        <taxon>Bacillati</taxon>
        <taxon>Cyanobacteriota</taxon>
        <taxon>Cyanophyceae</taxon>
        <taxon>Oscillatoriophycideae</taxon>
        <taxon>Chroococcales</taxon>
        <taxon>Microcystaceae</taxon>
        <taxon>Pannus</taxon>
    </lineage>
</organism>
<proteinExistence type="predicted"/>
<dbReference type="Pfam" id="PF13672">
    <property type="entry name" value="PP2C_2"/>
    <property type="match status" value="1"/>
</dbReference>
<dbReference type="InterPro" id="IPR001932">
    <property type="entry name" value="PPM-type_phosphatase-like_dom"/>
</dbReference>
<name>A0AAW9QT31_9CHRO</name>
<dbReference type="PROSITE" id="PS51746">
    <property type="entry name" value="PPM_2"/>
    <property type="match status" value="1"/>
</dbReference>
<dbReference type="CDD" id="cd00065">
    <property type="entry name" value="FYVE_like_SF"/>
    <property type="match status" value="1"/>
</dbReference>
<dbReference type="InterPro" id="IPR036457">
    <property type="entry name" value="PPM-type-like_dom_sf"/>
</dbReference>
<dbReference type="NCBIfam" id="NF011149">
    <property type="entry name" value="PRK14559.1"/>
    <property type="match status" value="1"/>
</dbReference>